<comment type="caution">
    <text evidence="1">The sequence shown here is derived from an EMBL/GenBank/DDBJ whole genome shotgun (WGS) entry which is preliminary data.</text>
</comment>
<name>A0ACB8SEK4_9AGAM</name>
<protein>
    <submittedName>
        <fullName evidence="1">Uncharacterized protein</fullName>
    </submittedName>
</protein>
<proteinExistence type="predicted"/>
<reference evidence="1" key="1">
    <citation type="submission" date="2021-03" db="EMBL/GenBank/DDBJ databases">
        <authorList>
            <consortium name="DOE Joint Genome Institute"/>
            <person name="Ahrendt S."/>
            <person name="Looney B.P."/>
            <person name="Miyauchi S."/>
            <person name="Morin E."/>
            <person name="Drula E."/>
            <person name="Courty P.E."/>
            <person name="Chicoki N."/>
            <person name="Fauchery L."/>
            <person name="Kohler A."/>
            <person name="Kuo A."/>
            <person name="Labutti K."/>
            <person name="Pangilinan J."/>
            <person name="Lipzen A."/>
            <person name="Riley R."/>
            <person name="Andreopoulos W."/>
            <person name="He G."/>
            <person name="Johnson J."/>
            <person name="Barry K.W."/>
            <person name="Grigoriev I.V."/>
            <person name="Nagy L."/>
            <person name="Hibbett D."/>
            <person name="Henrissat B."/>
            <person name="Matheny P.B."/>
            <person name="Labbe J."/>
            <person name="Martin F."/>
        </authorList>
    </citation>
    <scope>NUCLEOTIDE SEQUENCE</scope>
    <source>
        <strain evidence="1">HHB10654</strain>
    </source>
</reference>
<evidence type="ECO:0000313" key="1">
    <source>
        <dbReference type="EMBL" id="KAI0054764.1"/>
    </source>
</evidence>
<evidence type="ECO:0000313" key="2">
    <source>
        <dbReference type="Proteomes" id="UP000814140"/>
    </source>
</evidence>
<gene>
    <name evidence="1" type="ORF">BV25DRAFT_1922392</name>
</gene>
<accession>A0ACB8SEK4</accession>
<reference evidence="1" key="2">
    <citation type="journal article" date="2022" name="New Phytol.">
        <title>Evolutionary transition to the ectomycorrhizal habit in the genomes of a hyperdiverse lineage of mushroom-forming fungi.</title>
        <authorList>
            <person name="Looney B."/>
            <person name="Miyauchi S."/>
            <person name="Morin E."/>
            <person name="Drula E."/>
            <person name="Courty P.E."/>
            <person name="Kohler A."/>
            <person name="Kuo A."/>
            <person name="LaButti K."/>
            <person name="Pangilinan J."/>
            <person name="Lipzen A."/>
            <person name="Riley R."/>
            <person name="Andreopoulos W."/>
            <person name="He G."/>
            <person name="Johnson J."/>
            <person name="Nolan M."/>
            <person name="Tritt A."/>
            <person name="Barry K.W."/>
            <person name="Grigoriev I.V."/>
            <person name="Nagy L.G."/>
            <person name="Hibbett D."/>
            <person name="Henrissat B."/>
            <person name="Matheny P.B."/>
            <person name="Labbe J."/>
            <person name="Martin F.M."/>
        </authorList>
    </citation>
    <scope>NUCLEOTIDE SEQUENCE</scope>
    <source>
        <strain evidence="1">HHB10654</strain>
    </source>
</reference>
<dbReference type="EMBL" id="MU277350">
    <property type="protein sequence ID" value="KAI0054764.1"/>
    <property type="molecule type" value="Genomic_DNA"/>
</dbReference>
<keyword evidence="2" id="KW-1185">Reference proteome</keyword>
<sequence>MSDVLAARRQDYVPEDLSAEDCMCLSVLRGSEGQWWVSSPNMQFVPTIPTHNLQEDFGYYADGMLGPFEHLKWPQPYDGCEPHALAAPANPDLLKGEWNATPVDGGNGRYPLAKWSDDGAVWFSFSADDWKAQEDLPDCGLLDRAVAKRLRAAAREAVGRVEEVIQRFSYTDGDVVKRYTEEWEKHFLYTAQQITALNRALYTLKRHPMSLVNTLQWFREA</sequence>
<organism evidence="1 2">
    <name type="scientific">Artomyces pyxidatus</name>
    <dbReference type="NCBI Taxonomy" id="48021"/>
    <lineage>
        <taxon>Eukaryota</taxon>
        <taxon>Fungi</taxon>
        <taxon>Dikarya</taxon>
        <taxon>Basidiomycota</taxon>
        <taxon>Agaricomycotina</taxon>
        <taxon>Agaricomycetes</taxon>
        <taxon>Russulales</taxon>
        <taxon>Auriscalpiaceae</taxon>
        <taxon>Artomyces</taxon>
    </lineage>
</organism>
<dbReference type="Proteomes" id="UP000814140">
    <property type="component" value="Unassembled WGS sequence"/>
</dbReference>